<keyword evidence="2 5" id="KW-0812">Transmembrane</keyword>
<accession>A0A242MVB7</accession>
<dbReference type="GO" id="GO:0030255">
    <property type="term" value="P:protein secretion by the type IV secretion system"/>
    <property type="evidence" value="ECO:0007669"/>
    <property type="project" value="InterPro"/>
</dbReference>
<organism evidence="6 7">
    <name type="scientific">Caballeronia sordidicola</name>
    <name type="common">Burkholderia sordidicola</name>
    <dbReference type="NCBI Taxonomy" id="196367"/>
    <lineage>
        <taxon>Bacteria</taxon>
        <taxon>Pseudomonadati</taxon>
        <taxon>Pseudomonadota</taxon>
        <taxon>Betaproteobacteria</taxon>
        <taxon>Burkholderiales</taxon>
        <taxon>Burkholderiaceae</taxon>
        <taxon>Caballeronia</taxon>
    </lineage>
</organism>
<evidence type="ECO:0000313" key="7">
    <source>
        <dbReference type="Proteomes" id="UP000195221"/>
    </source>
</evidence>
<proteinExistence type="predicted"/>
<feature type="transmembrane region" description="Helical" evidence="5">
    <location>
        <begin position="168"/>
        <end position="188"/>
    </location>
</feature>
<dbReference type="Proteomes" id="UP000195221">
    <property type="component" value="Unassembled WGS sequence"/>
</dbReference>
<protein>
    <submittedName>
        <fullName evidence="6">Inner membrane protein of type IV secretion of T-DNA complex, VirB6</fullName>
    </submittedName>
</protein>
<comment type="caution">
    <text evidence="6">The sequence shown here is derived from an EMBL/GenBank/DDBJ whole genome shotgun (WGS) entry which is preliminary data.</text>
</comment>
<keyword evidence="4 5" id="KW-0472">Membrane</keyword>
<sequence length="324" mass="34397">MAQPYTQVLTYVNGVCNGYIGTNVSAVASAIAPAAYSFLGVYVILWGLASMRGLIQEPLTDMAVRMVKIAFIFGIGIQLAEYNVYVTDTFFNGPEQLAAVFTHTTSSGTVISSLDTVLQQGFQVGQKFWQKGGLVTGDVGMYLVAIIVWAVTIITTLYACALIVLAKIALSLIISVGPLFIISLLFQPTANFFNSWVQQLANYFMLMVLVIAGNVFVLTLFQRAASTTSGITSTAQIDQIFPFLITGGLSLYVLAQIPNMASGLAGGISLSTYGMGRMGLAVFGRGAKSVAGRTSRGIGKGTRKAARAARAAYQGRKRNSVSAS</sequence>
<dbReference type="Pfam" id="PF04610">
    <property type="entry name" value="TrbL"/>
    <property type="match status" value="1"/>
</dbReference>
<dbReference type="InterPro" id="IPR007688">
    <property type="entry name" value="Conjugal_tfr_TrbL/VirB6"/>
</dbReference>
<feature type="transmembrane region" description="Helical" evidence="5">
    <location>
        <begin position="34"/>
        <end position="55"/>
    </location>
</feature>
<evidence type="ECO:0000256" key="4">
    <source>
        <dbReference type="ARBA" id="ARBA00023136"/>
    </source>
</evidence>
<evidence type="ECO:0000256" key="3">
    <source>
        <dbReference type="ARBA" id="ARBA00022989"/>
    </source>
</evidence>
<name>A0A242MVB7_CABSO</name>
<reference evidence="6 7" key="1">
    <citation type="submission" date="2017-03" db="EMBL/GenBank/DDBJ databases">
        <title>Genome analysis of strain PAMC 26577.</title>
        <authorList>
            <person name="Oh H.-M."/>
            <person name="Yang J.-A."/>
        </authorList>
    </citation>
    <scope>NUCLEOTIDE SEQUENCE [LARGE SCALE GENOMIC DNA]</scope>
    <source>
        <strain evidence="6 7">PAMC 26577</strain>
    </source>
</reference>
<gene>
    <name evidence="6" type="ORF">PAMC26577_13270</name>
</gene>
<keyword evidence="3 5" id="KW-1133">Transmembrane helix</keyword>
<comment type="subcellular location">
    <subcellularLocation>
        <location evidence="1">Membrane</location>
        <topology evidence="1">Multi-pass membrane protein</topology>
    </subcellularLocation>
</comment>
<feature type="transmembrane region" description="Helical" evidence="5">
    <location>
        <begin position="263"/>
        <end position="283"/>
    </location>
</feature>
<dbReference type="RefSeq" id="WP_075357306.1">
    <property type="nucleotide sequence ID" value="NZ_MSRG01000009.1"/>
</dbReference>
<dbReference type="EMBL" id="NBTZ01000050">
    <property type="protein sequence ID" value="OTP75389.1"/>
    <property type="molecule type" value="Genomic_DNA"/>
</dbReference>
<dbReference type="GO" id="GO:0016020">
    <property type="term" value="C:membrane"/>
    <property type="evidence" value="ECO:0007669"/>
    <property type="project" value="UniProtKB-SubCell"/>
</dbReference>
<feature type="transmembrane region" description="Helical" evidence="5">
    <location>
        <begin position="139"/>
        <end position="161"/>
    </location>
</feature>
<evidence type="ECO:0000313" key="6">
    <source>
        <dbReference type="EMBL" id="OTP75389.1"/>
    </source>
</evidence>
<feature type="transmembrane region" description="Helical" evidence="5">
    <location>
        <begin position="240"/>
        <end position="257"/>
    </location>
</feature>
<dbReference type="AlphaFoldDB" id="A0A242MVB7"/>
<feature type="transmembrane region" description="Helical" evidence="5">
    <location>
        <begin position="200"/>
        <end position="220"/>
    </location>
</feature>
<evidence type="ECO:0000256" key="5">
    <source>
        <dbReference type="SAM" id="Phobius"/>
    </source>
</evidence>
<evidence type="ECO:0000256" key="1">
    <source>
        <dbReference type="ARBA" id="ARBA00004141"/>
    </source>
</evidence>
<feature type="transmembrane region" description="Helical" evidence="5">
    <location>
        <begin position="67"/>
        <end position="85"/>
    </location>
</feature>
<evidence type="ECO:0000256" key="2">
    <source>
        <dbReference type="ARBA" id="ARBA00022692"/>
    </source>
</evidence>